<sequence>MITSHLILAHLFSFLSNDKQCVIRLSQAIVWLFSIPNNNVISKLQDFVSDIEDCCRKWRISINALKYKLLLVMRLQIQKTTLNILCLFGKTVNRVNNINYLGFMINQSLNGHIKRIIRKSLWYHQPMFSTPRKLLWAVSQQYNNIL</sequence>
<dbReference type="AlphaFoldDB" id="A0A087TSU1"/>
<feature type="non-terminal residue" evidence="1">
    <location>
        <position position="146"/>
    </location>
</feature>
<keyword evidence="2" id="KW-1185">Reference proteome</keyword>
<evidence type="ECO:0000313" key="1">
    <source>
        <dbReference type="EMBL" id="KFM68180.1"/>
    </source>
</evidence>
<dbReference type="Proteomes" id="UP000054359">
    <property type="component" value="Unassembled WGS sequence"/>
</dbReference>
<evidence type="ECO:0000313" key="2">
    <source>
        <dbReference type="Proteomes" id="UP000054359"/>
    </source>
</evidence>
<proteinExistence type="predicted"/>
<gene>
    <name evidence="1" type="ORF">X975_06343</name>
</gene>
<evidence type="ECO:0008006" key="3">
    <source>
        <dbReference type="Google" id="ProtNLM"/>
    </source>
</evidence>
<reference evidence="1 2" key="1">
    <citation type="submission" date="2013-11" db="EMBL/GenBank/DDBJ databases">
        <title>Genome sequencing of Stegodyphus mimosarum.</title>
        <authorList>
            <person name="Bechsgaard J."/>
        </authorList>
    </citation>
    <scope>NUCLEOTIDE SEQUENCE [LARGE SCALE GENOMIC DNA]</scope>
</reference>
<protein>
    <recommendedName>
        <fullName evidence="3">RNA-directed DNA polymerase from mobile element jockey</fullName>
    </recommendedName>
</protein>
<name>A0A087TSU1_STEMI</name>
<dbReference type="EMBL" id="KK116582">
    <property type="protein sequence ID" value="KFM68180.1"/>
    <property type="molecule type" value="Genomic_DNA"/>
</dbReference>
<organism evidence="1 2">
    <name type="scientific">Stegodyphus mimosarum</name>
    <name type="common">African social velvet spider</name>
    <dbReference type="NCBI Taxonomy" id="407821"/>
    <lineage>
        <taxon>Eukaryota</taxon>
        <taxon>Metazoa</taxon>
        <taxon>Ecdysozoa</taxon>
        <taxon>Arthropoda</taxon>
        <taxon>Chelicerata</taxon>
        <taxon>Arachnida</taxon>
        <taxon>Araneae</taxon>
        <taxon>Araneomorphae</taxon>
        <taxon>Entelegynae</taxon>
        <taxon>Eresoidea</taxon>
        <taxon>Eresidae</taxon>
        <taxon>Stegodyphus</taxon>
    </lineage>
</organism>
<accession>A0A087TSU1</accession>